<proteinExistence type="predicted"/>
<dbReference type="Proteomes" id="UP001159363">
    <property type="component" value="Chromosome 1"/>
</dbReference>
<name>A0ABQ9IQE7_9NEOP</name>
<gene>
    <name evidence="1" type="ORF">PR048_003929</name>
</gene>
<comment type="caution">
    <text evidence="1">The sequence shown here is derived from an EMBL/GenBank/DDBJ whole genome shotgun (WGS) entry which is preliminary data.</text>
</comment>
<accession>A0ABQ9IQE7</accession>
<dbReference type="EMBL" id="JARBHB010000001">
    <property type="protein sequence ID" value="KAJ8898569.1"/>
    <property type="molecule type" value="Genomic_DNA"/>
</dbReference>
<protein>
    <submittedName>
        <fullName evidence="1">Uncharacterized protein</fullName>
    </submittedName>
</protein>
<organism evidence="1 2">
    <name type="scientific">Dryococelus australis</name>
    <dbReference type="NCBI Taxonomy" id="614101"/>
    <lineage>
        <taxon>Eukaryota</taxon>
        <taxon>Metazoa</taxon>
        <taxon>Ecdysozoa</taxon>
        <taxon>Arthropoda</taxon>
        <taxon>Hexapoda</taxon>
        <taxon>Insecta</taxon>
        <taxon>Pterygota</taxon>
        <taxon>Neoptera</taxon>
        <taxon>Polyneoptera</taxon>
        <taxon>Phasmatodea</taxon>
        <taxon>Verophasmatodea</taxon>
        <taxon>Anareolatae</taxon>
        <taxon>Phasmatidae</taxon>
        <taxon>Eurycanthinae</taxon>
        <taxon>Dryococelus</taxon>
    </lineage>
</organism>
<reference evidence="1 2" key="1">
    <citation type="submission" date="2023-02" db="EMBL/GenBank/DDBJ databases">
        <title>LHISI_Scaffold_Assembly.</title>
        <authorList>
            <person name="Stuart O.P."/>
            <person name="Cleave R."/>
            <person name="Magrath M.J.L."/>
            <person name="Mikheyev A.S."/>
        </authorList>
    </citation>
    <scope>NUCLEOTIDE SEQUENCE [LARGE SCALE GENOMIC DNA]</scope>
    <source>
        <strain evidence="1">Daus_M_001</strain>
        <tissue evidence="1">Leg muscle</tissue>
    </source>
</reference>
<evidence type="ECO:0000313" key="1">
    <source>
        <dbReference type="EMBL" id="KAJ8898569.1"/>
    </source>
</evidence>
<keyword evidence="2" id="KW-1185">Reference proteome</keyword>
<sequence length="110" mass="11864">MSALTEYIVIVIPREPRTDCVYNLNTAAYQESTAAGNNVIVPIVKADSSVSSIKGLINSKACFPQFGGIGESLVLLPFHPKQHSPLDMDSEPHCTHSVLTGAHISRQPYA</sequence>
<evidence type="ECO:0000313" key="2">
    <source>
        <dbReference type="Proteomes" id="UP001159363"/>
    </source>
</evidence>